<name>A0A5S3Z923_9GAMM</name>
<dbReference type="AlphaFoldDB" id="A0A5S3Z923"/>
<proteinExistence type="predicted"/>
<dbReference type="Proteomes" id="UP000305874">
    <property type="component" value="Unassembled WGS sequence"/>
</dbReference>
<reference evidence="3" key="2">
    <citation type="submission" date="2019-06" db="EMBL/GenBank/DDBJ databases">
        <title>Co-occurence of chitin degradation, pigmentation and bioactivity in marine Pseudoalteromonas.</title>
        <authorList>
            <person name="Sonnenschein E.C."/>
            <person name="Bech P.K."/>
        </authorList>
    </citation>
    <scope>NUCLEOTIDE SEQUENCE [LARGE SCALE GENOMIC DNA]</scope>
    <source>
        <strain evidence="3">S2897</strain>
    </source>
</reference>
<dbReference type="RefSeq" id="WP_138547384.1">
    <property type="nucleotide sequence ID" value="NZ_PNCG01000002.1"/>
</dbReference>
<evidence type="ECO:0000313" key="2">
    <source>
        <dbReference type="EMBL" id="TMP88511.1"/>
    </source>
</evidence>
<accession>A0A5S3Z923</accession>
<protein>
    <recommendedName>
        <fullName evidence="1">Phage tail fibre protein N-terminal domain-containing protein</fullName>
    </recommendedName>
</protein>
<feature type="domain" description="Phage tail fibre protein N-terminal" evidence="1">
    <location>
        <begin position="5"/>
        <end position="130"/>
    </location>
</feature>
<evidence type="ECO:0000259" key="1">
    <source>
        <dbReference type="Pfam" id="PF12571"/>
    </source>
</evidence>
<evidence type="ECO:0000313" key="3">
    <source>
        <dbReference type="Proteomes" id="UP000305874"/>
    </source>
</evidence>
<reference evidence="2 3" key="1">
    <citation type="submission" date="2017-12" db="EMBL/GenBank/DDBJ databases">
        <authorList>
            <person name="Paulsen S."/>
            <person name="Gram L.K."/>
        </authorList>
    </citation>
    <scope>NUCLEOTIDE SEQUENCE [LARGE SCALE GENOMIC DNA]</scope>
    <source>
        <strain evidence="2 3">S2897</strain>
    </source>
</reference>
<organism evidence="2 3">
    <name type="scientific">Pseudoalteromonas ruthenica</name>
    <dbReference type="NCBI Taxonomy" id="151081"/>
    <lineage>
        <taxon>Bacteria</taxon>
        <taxon>Pseudomonadati</taxon>
        <taxon>Pseudomonadota</taxon>
        <taxon>Gammaproteobacteria</taxon>
        <taxon>Alteromonadales</taxon>
        <taxon>Pseudoalteromonadaceae</taxon>
        <taxon>Pseudoalteromonas</taxon>
    </lineage>
</organism>
<gene>
    <name evidence="2" type="ORF">CWC05_03520</name>
</gene>
<dbReference type="InterPro" id="IPR022225">
    <property type="entry name" value="Phage_tail_fibre_N"/>
</dbReference>
<dbReference type="EMBL" id="PNCG01000002">
    <property type="protein sequence ID" value="TMP88511.1"/>
    <property type="molecule type" value="Genomic_DNA"/>
</dbReference>
<dbReference type="Pfam" id="PF12571">
    <property type="entry name" value="Phage_tail_fib"/>
    <property type="match status" value="1"/>
</dbReference>
<sequence>MSKLQITNAGLSYKDAVFAAKQTQNISHFVFAHVPGLDENADIDPNTTVPEQYVVHTQPVQAVTRIDSNAVALSTVLGHEVGDFDYNWYGALATLQDNSQVLVAVAQTALQSKHKSVPGRNGNYSAKSIIWRSQGIADELNITVAALPWQVQEGEFVSQNEFDGHLHDNRYVRHSSLPFINADALALYRRHKLTDGIAKTAPAVATLADGDWFSVKNFGGLEPVLHPEGAAGEKFKRVSDNQVAPFVKVLSYDLRELVFVYNKTTNLWEF</sequence>
<comment type="caution">
    <text evidence="2">The sequence shown here is derived from an EMBL/GenBank/DDBJ whole genome shotgun (WGS) entry which is preliminary data.</text>
</comment>